<dbReference type="Pfam" id="PF02469">
    <property type="entry name" value="Fasciclin"/>
    <property type="match status" value="3"/>
</dbReference>
<evidence type="ECO:0000313" key="5">
    <source>
        <dbReference type="Proteomes" id="UP000276133"/>
    </source>
</evidence>
<evidence type="ECO:0000259" key="3">
    <source>
        <dbReference type="PROSITE" id="PS50213"/>
    </source>
</evidence>
<evidence type="ECO:0000256" key="1">
    <source>
        <dbReference type="SAM" id="Phobius"/>
    </source>
</evidence>
<dbReference type="EMBL" id="REGN01004474">
    <property type="protein sequence ID" value="RNA17339.1"/>
    <property type="molecule type" value="Genomic_DNA"/>
</dbReference>
<keyword evidence="1" id="KW-1133">Transmembrane helix</keyword>
<dbReference type="InterPro" id="IPR050904">
    <property type="entry name" value="Adhesion/Biosynth-related"/>
</dbReference>
<feature type="transmembrane region" description="Helical" evidence="1">
    <location>
        <begin position="781"/>
        <end position="801"/>
    </location>
</feature>
<dbReference type="InterPro" id="IPR000782">
    <property type="entry name" value="FAS1_domain"/>
</dbReference>
<dbReference type="STRING" id="10195.A0A3M7R1J1"/>
<feature type="domain" description="FAS1" evidence="3">
    <location>
        <begin position="422"/>
        <end position="614"/>
    </location>
</feature>
<feature type="chain" id="PRO_5018282100" evidence="2">
    <location>
        <begin position="17"/>
        <end position="802"/>
    </location>
</feature>
<dbReference type="GO" id="GO:0007155">
    <property type="term" value="P:cell adhesion"/>
    <property type="evidence" value="ECO:0007669"/>
    <property type="project" value="TreeGrafter"/>
</dbReference>
<reference evidence="4 5" key="1">
    <citation type="journal article" date="2018" name="Sci. Rep.">
        <title>Genomic signatures of local adaptation to the degree of environmental predictability in rotifers.</title>
        <authorList>
            <person name="Franch-Gras L."/>
            <person name="Hahn C."/>
            <person name="Garcia-Roger E.M."/>
            <person name="Carmona M.J."/>
            <person name="Serra M."/>
            <person name="Gomez A."/>
        </authorList>
    </citation>
    <scope>NUCLEOTIDE SEQUENCE [LARGE SCALE GENOMIC DNA]</scope>
    <source>
        <strain evidence="4">HYR1</strain>
    </source>
</reference>
<dbReference type="PANTHER" id="PTHR10900">
    <property type="entry name" value="PERIOSTIN-RELATED"/>
    <property type="match status" value="1"/>
</dbReference>
<feature type="domain" description="FAS1" evidence="3">
    <location>
        <begin position="265"/>
        <end position="418"/>
    </location>
</feature>
<keyword evidence="1" id="KW-0812">Transmembrane</keyword>
<name>A0A3M7R1J1_BRAPC</name>
<dbReference type="GO" id="GO:0005615">
    <property type="term" value="C:extracellular space"/>
    <property type="evidence" value="ECO:0007669"/>
    <property type="project" value="TreeGrafter"/>
</dbReference>
<dbReference type="OrthoDB" id="286301at2759"/>
<proteinExistence type="predicted"/>
<protein>
    <submittedName>
        <fullName evidence="4">Adhesin</fullName>
    </submittedName>
</protein>
<feature type="signal peptide" evidence="2">
    <location>
        <begin position="1"/>
        <end position="16"/>
    </location>
</feature>
<evidence type="ECO:0000256" key="2">
    <source>
        <dbReference type="SAM" id="SignalP"/>
    </source>
</evidence>
<gene>
    <name evidence="4" type="ORF">BpHYR1_007593</name>
</gene>
<dbReference type="Gene3D" id="2.30.180.10">
    <property type="entry name" value="FAS1 domain"/>
    <property type="match status" value="4"/>
</dbReference>
<dbReference type="Proteomes" id="UP000276133">
    <property type="component" value="Unassembled WGS sequence"/>
</dbReference>
<feature type="domain" description="FAS1" evidence="3">
    <location>
        <begin position="627"/>
        <end position="766"/>
    </location>
</feature>
<dbReference type="SUPFAM" id="SSF82153">
    <property type="entry name" value="FAS1 domain"/>
    <property type="match status" value="4"/>
</dbReference>
<dbReference type="InterPro" id="IPR036378">
    <property type="entry name" value="FAS1_dom_sf"/>
</dbReference>
<keyword evidence="2" id="KW-0732">Signal</keyword>
<comment type="caution">
    <text evidence="4">The sequence shown here is derived from an EMBL/GenBank/DDBJ whole genome shotgun (WGS) entry which is preliminary data.</text>
</comment>
<feature type="domain" description="FAS1" evidence="3">
    <location>
        <begin position="50"/>
        <end position="185"/>
    </location>
</feature>
<dbReference type="PANTHER" id="PTHR10900:SF77">
    <property type="entry name" value="FI19380P1"/>
    <property type="match status" value="1"/>
</dbReference>
<dbReference type="AlphaFoldDB" id="A0A3M7R1J1"/>
<accession>A0A3M7R1J1</accession>
<sequence length="802" mass="90540">MLSPAILLILVHFSLAQFNPGFNQPNQQFNQQQNQQQNQQPVQQANSLSDRTIYQFIKSNPRTTRFGELVDRVSQQAVQSLANVLSSTNQVSGRAGVNSLTVFVPVNEALVQIPSDISMIKNDLENLVVVERLNLDRMRELNNQQIPKTLGYRPRLTLRTVKNFYLFNRDLASTQNTQMNQKRQAVLPLATTYSPQQLSQQQQTNDSSAYDMYASVGNAASNSNSPISTKLPYDEVFFLNYAMVLDMFELSNGLVYLISEYPRFYDKSLLVLFNENDVAGLAQNLNYWIARAAQSFRMGNENLKNALNAYGPNTYFLPTDSAMSKFNDREKLNNDTFLFDQLFKAHRVSNQILFDYYLDDHSPTVMTDTGLPVVTKHYRSGGQEVIEVSIGHVKGRILPNYRNIYCASGVIHLVDTVLGIPGRNAYQEISNIQELSTFKSLVDRSQTYRQMLDQTPSQNLNMANIGKRQIQTANNSSNMFANQAPNQMQQFNADPNFKYMTILAPNNAALIAIKDQLTSNMTAIEQLLSNHIIVDNSANRVFFTDHDQSVFQNGQSYSTMNADFMLNAKVAQDATGTMNRVSLHLSGNEAVRTRIVNGNSRVSNGVVHIVDRVLSLTGVMDITAFLERYSAQNMPNQPAFNQFVKELRDTGIFSELNQPEKKYTLFIPTDEALARYQQVLGSNNAEQKKNLLYRHICMDQNLQSNLIQTSNSQYQDLICRNLLGQDLTLTKDQSGLVSKWMDNSKSKILNDFSGVYSSAYVIEEPLLNDMLPNYGLNNLNGAFGLESSLFVFCFGLVVFFMA</sequence>
<dbReference type="SMART" id="SM00554">
    <property type="entry name" value="FAS1"/>
    <property type="match status" value="3"/>
</dbReference>
<dbReference type="PROSITE" id="PS50213">
    <property type="entry name" value="FAS1"/>
    <property type="match status" value="4"/>
</dbReference>
<keyword evidence="1" id="KW-0472">Membrane</keyword>
<keyword evidence="5" id="KW-1185">Reference proteome</keyword>
<dbReference type="GO" id="GO:0050839">
    <property type="term" value="F:cell adhesion molecule binding"/>
    <property type="evidence" value="ECO:0007669"/>
    <property type="project" value="TreeGrafter"/>
</dbReference>
<dbReference type="GO" id="GO:0030198">
    <property type="term" value="P:extracellular matrix organization"/>
    <property type="evidence" value="ECO:0007669"/>
    <property type="project" value="TreeGrafter"/>
</dbReference>
<dbReference type="GO" id="GO:0031012">
    <property type="term" value="C:extracellular matrix"/>
    <property type="evidence" value="ECO:0007669"/>
    <property type="project" value="TreeGrafter"/>
</dbReference>
<evidence type="ECO:0000313" key="4">
    <source>
        <dbReference type="EMBL" id="RNA17339.1"/>
    </source>
</evidence>
<organism evidence="4 5">
    <name type="scientific">Brachionus plicatilis</name>
    <name type="common">Marine rotifer</name>
    <name type="synonym">Brachionus muelleri</name>
    <dbReference type="NCBI Taxonomy" id="10195"/>
    <lineage>
        <taxon>Eukaryota</taxon>
        <taxon>Metazoa</taxon>
        <taxon>Spiralia</taxon>
        <taxon>Gnathifera</taxon>
        <taxon>Rotifera</taxon>
        <taxon>Eurotatoria</taxon>
        <taxon>Monogononta</taxon>
        <taxon>Pseudotrocha</taxon>
        <taxon>Ploima</taxon>
        <taxon>Brachionidae</taxon>
        <taxon>Brachionus</taxon>
    </lineage>
</organism>